<dbReference type="RefSeq" id="WP_066145478.1">
    <property type="nucleotide sequence ID" value="NZ_CBCSGM010000008.1"/>
</dbReference>
<dbReference type="AlphaFoldDB" id="A0A2X4W965"/>
<dbReference type="PANTHER" id="PTHR40031">
    <property type="entry name" value="HYPOTHETICAL MEMBRANE SPANNING PROTEIN"/>
    <property type="match status" value="1"/>
</dbReference>
<feature type="transmembrane region" description="Helical" evidence="1">
    <location>
        <begin position="127"/>
        <end position="152"/>
    </location>
</feature>
<dbReference type="GO" id="GO:0016787">
    <property type="term" value="F:hydrolase activity"/>
    <property type="evidence" value="ECO:0007669"/>
    <property type="project" value="UniProtKB-KW"/>
</dbReference>
<feature type="transmembrane region" description="Helical" evidence="1">
    <location>
        <begin position="93"/>
        <end position="115"/>
    </location>
</feature>
<feature type="transmembrane region" description="Helical" evidence="1">
    <location>
        <begin position="158"/>
        <end position="178"/>
    </location>
</feature>
<keyword evidence="1" id="KW-0472">Membrane</keyword>
<reference evidence="2 3" key="1">
    <citation type="submission" date="2018-06" db="EMBL/GenBank/DDBJ databases">
        <authorList>
            <consortium name="Pathogen Informatics"/>
            <person name="Doyle S."/>
        </authorList>
    </citation>
    <scope>NUCLEOTIDE SEQUENCE [LARGE SCALE GENOMIC DNA]</scope>
    <source>
        <strain evidence="2 3">NCTC4824</strain>
    </source>
</reference>
<evidence type="ECO:0000256" key="1">
    <source>
        <dbReference type="SAM" id="Phobius"/>
    </source>
</evidence>
<proteinExistence type="predicted"/>
<name>A0A2X4W965_LEDLE</name>
<accession>A0A2X4W965</accession>
<dbReference type="Pfam" id="PF04307">
    <property type="entry name" value="YdjM"/>
    <property type="match status" value="1"/>
</dbReference>
<keyword evidence="1" id="KW-1133">Transmembrane helix</keyword>
<protein>
    <submittedName>
        <fullName evidence="2">Membrane-bound metal-dependent hydrolase</fullName>
    </submittedName>
</protein>
<gene>
    <name evidence="2" type="primary">yfhP</name>
    <name evidence="2" type="ORF">NCTC4824_03131</name>
</gene>
<evidence type="ECO:0000313" key="3">
    <source>
        <dbReference type="Proteomes" id="UP000249134"/>
    </source>
</evidence>
<evidence type="ECO:0000313" key="2">
    <source>
        <dbReference type="EMBL" id="SQI61197.1"/>
    </source>
</evidence>
<keyword evidence="1" id="KW-0812">Transmembrane</keyword>
<dbReference type="InterPro" id="IPR053170">
    <property type="entry name" value="Transcription_regulator"/>
</dbReference>
<dbReference type="Proteomes" id="UP000249134">
    <property type="component" value="Chromosome 1"/>
</dbReference>
<keyword evidence="3" id="KW-1185">Reference proteome</keyword>
<keyword evidence="2" id="KW-0378">Hydrolase</keyword>
<feature type="transmembrane region" description="Helical" evidence="1">
    <location>
        <begin position="69"/>
        <end position="87"/>
    </location>
</feature>
<dbReference type="EMBL" id="LS483476">
    <property type="protein sequence ID" value="SQI61197.1"/>
    <property type="molecule type" value="Genomic_DNA"/>
</dbReference>
<dbReference type="PANTHER" id="PTHR40031:SF1">
    <property type="entry name" value="MEMBRANE-BOUND METAL-DEPENDENT HYDROLASE"/>
    <property type="match status" value="1"/>
</dbReference>
<organism evidence="2 3">
    <name type="scientific">Lederbergia lenta</name>
    <name type="common">Bacillus lentus</name>
    <dbReference type="NCBI Taxonomy" id="1467"/>
    <lineage>
        <taxon>Bacteria</taxon>
        <taxon>Bacillati</taxon>
        <taxon>Bacillota</taxon>
        <taxon>Bacilli</taxon>
        <taxon>Bacillales</taxon>
        <taxon>Bacillaceae</taxon>
        <taxon>Lederbergia</taxon>
    </lineage>
</organism>
<dbReference type="KEGG" id="blen:NCTC4824_03131"/>
<dbReference type="STRING" id="1348624.GCA_001591545_03612"/>
<dbReference type="InterPro" id="IPR007404">
    <property type="entry name" value="YdjM-like"/>
</dbReference>
<sequence>MDTATHVVMGIAIGGLATLDPVVADTAVNTQSVLAAAIIGSQIPDIDTFLKLRNNAVYIRNHRGITHSIPAVLLWPVLVTALVTMFYPDSNMLHLWLWSFLAVFLHVFVDIFNAYGTQALRPFSAKWVALGTINTFDPIIFGLHVIGIILWICGTPPGPTFLCMYVIIIFYYILRYIMQQTVRSAVLKTITDADEIIIAPTMRFNQWRLAVISDDCFYVGRAFKRSITIFDKFQRVPVPETPLIKAAKNDRNISAFLSFSPIYRWEIVEYDDYFEVRFIDLRYRSNGHYPFVAIVQLDLDLEIISSYTGWIFSEEKLRKKLNIVVNQ</sequence>